<organism evidence="2 3">
    <name type="scientific">Tanacetum coccineum</name>
    <dbReference type="NCBI Taxonomy" id="301880"/>
    <lineage>
        <taxon>Eukaryota</taxon>
        <taxon>Viridiplantae</taxon>
        <taxon>Streptophyta</taxon>
        <taxon>Embryophyta</taxon>
        <taxon>Tracheophyta</taxon>
        <taxon>Spermatophyta</taxon>
        <taxon>Magnoliopsida</taxon>
        <taxon>eudicotyledons</taxon>
        <taxon>Gunneridae</taxon>
        <taxon>Pentapetalae</taxon>
        <taxon>asterids</taxon>
        <taxon>campanulids</taxon>
        <taxon>Asterales</taxon>
        <taxon>Asteraceae</taxon>
        <taxon>Asteroideae</taxon>
        <taxon>Anthemideae</taxon>
        <taxon>Anthemidinae</taxon>
        <taxon>Tanacetum</taxon>
    </lineage>
</organism>
<reference evidence="2" key="2">
    <citation type="submission" date="2022-01" db="EMBL/GenBank/DDBJ databases">
        <authorList>
            <person name="Yamashiro T."/>
            <person name="Shiraishi A."/>
            <person name="Satake H."/>
            <person name="Nakayama K."/>
        </authorList>
    </citation>
    <scope>NUCLEOTIDE SEQUENCE</scope>
</reference>
<sequence>MYRNKLDENGIVSINKARLVAQGYNQQETYAPVARLEYIRILISIACPNDFKLHQMDVKSAFINGFINEEVYVAQPLDFIEFEKPNYVYKLKKALYGLKQAPKARREERSLNNNSFLGEYECSSLALDREERRDEKKRLDHLKQDQTMLVIKRFSERKKVFRERKKTGKIRAKRLALLRQHVNREKFS</sequence>
<name>A0ABQ5GKG5_9ASTR</name>
<dbReference type="InterPro" id="IPR013103">
    <property type="entry name" value="RVT_2"/>
</dbReference>
<reference evidence="2" key="1">
    <citation type="journal article" date="2022" name="Int. J. Mol. Sci.">
        <title>Draft Genome of Tanacetum Coccineum: Genomic Comparison of Closely Related Tanacetum-Family Plants.</title>
        <authorList>
            <person name="Yamashiro T."/>
            <person name="Shiraishi A."/>
            <person name="Nakayama K."/>
            <person name="Satake H."/>
        </authorList>
    </citation>
    <scope>NUCLEOTIDE SEQUENCE</scope>
</reference>
<comment type="caution">
    <text evidence="2">The sequence shown here is derived from an EMBL/GenBank/DDBJ whole genome shotgun (WGS) entry which is preliminary data.</text>
</comment>
<accession>A0ABQ5GKG5</accession>
<dbReference type="Pfam" id="PF07727">
    <property type="entry name" value="RVT_2"/>
    <property type="match status" value="1"/>
</dbReference>
<dbReference type="Proteomes" id="UP001151760">
    <property type="component" value="Unassembled WGS sequence"/>
</dbReference>
<evidence type="ECO:0000313" key="2">
    <source>
        <dbReference type="EMBL" id="GJT76171.1"/>
    </source>
</evidence>
<gene>
    <name evidence="2" type="ORF">Tco_1042896</name>
</gene>
<dbReference type="EMBL" id="BQNB010018601">
    <property type="protein sequence ID" value="GJT76171.1"/>
    <property type="molecule type" value="Genomic_DNA"/>
</dbReference>
<feature type="domain" description="Reverse transcriptase Ty1/copia-type" evidence="1">
    <location>
        <begin position="2"/>
        <end position="104"/>
    </location>
</feature>
<proteinExistence type="predicted"/>
<protein>
    <submittedName>
        <fullName evidence="2">Retrovirus-related pol polyprotein from transposon TNT 1-94</fullName>
    </submittedName>
</protein>
<keyword evidence="3" id="KW-1185">Reference proteome</keyword>
<evidence type="ECO:0000259" key="1">
    <source>
        <dbReference type="Pfam" id="PF07727"/>
    </source>
</evidence>
<evidence type="ECO:0000313" key="3">
    <source>
        <dbReference type="Proteomes" id="UP001151760"/>
    </source>
</evidence>